<evidence type="ECO:0000313" key="2">
    <source>
        <dbReference type="Proteomes" id="UP000479226"/>
    </source>
</evidence>
<dbReference type="Proteomes" id="UP000479226">
    <property type="component" value="Unassembled WGS sequence"/>
</dbReference>
<name>A0ABX0DCN6_9MICC</name>
<dbReference type="Gene3D" id="1.10.260.40">
    <property type="entry name" value="lambda repressor-like DNA-binding domains"/>
    <property type="match status" value="1"/>
</dbReference>
<evidence type="ECO:0008006" key="3">
    <source>
        <dbReference type="Google" id="ProtNLM"/>
    </source>
</evidence>
<evidence type="ECO:0000313" key="1">
    <source>
        <dbReference type="EMBL" id="NGN84689.1"/>
    </source>
</evidence>
<proteinExistence type="predicted"/>
<accession>A0ABX0DCN6</accession>
<dbReference type="InterPro" id="IPR010982">
    <property type="entry name" value="Lambda_DNA-bd_dom_sf"/>
</dbReference>
<reference evidence="1 2" key="1">
    <citation type="submission" date="2020-02" db="EMBL/GenBank/DDBJ databases">
        <title>Genome sequence of the type strain DSM 27180 of Arthrobacter silviterrae.</title>
        <authorList>
            <person name="Gao J."/>
            <person name="Sun J."/>
        </authorList>
    </citation>
    <scope>NUCLEOTIDE SEQUENCE [LARGE SCALE GENOMIC DNA]</scope>
    <source>
        <strain evidence="1 2">DSM 27180</strain>
    </source>
</reference>
<dbReference type="EMBL" id="JAAKZI010000028">
    <property type="protein sequence ID" value="NGN84689.1"/>
    <property type="molecule type" value="Genomic_DNA"/>
</dbReference>
<gene>
    <name evidence="1" type="ORF">G6N77_14675</name>
</gene>
<comment type="caution">
    <text evidence="1">The sequence shown here is derived from an EMBL/GenBank/DDBJ whole genome shotgun (WGS) entry which is preliminary data.</text>
</comment>
<protein>
    <recommendedName>
        <fullName evidence="3">XRE family transcriptional regulator</fullName>
    </recommendedName>
</protein>
<sequence>MADKESPGAGDMARRTPQGELARKLHLLLDNAVVARGGPVSYPDIWAAMTVRGVKLSRARWAYMKDGKGVLIRDRALLTALADYFRVDPDYLLSVEEVKTPAMTGEQLKKVKAFRAARVKSFVESTLGDVSPETLDEIIDYLGQASAPHPGEGEAPGNSADIP</sequence>
<dbReference type="RefSeq" id="WP_165182915.1">
    <property type="nucleotide sequence ID" value="NZ_JAAKZI010000028.1"/>
</dbReference>
<organism evidence="1 2">
    <name type="scientific">Arthrobacter silviterrae</name>
    <dbReference type="NCBI Taxonomy" id="2026658"/>
    <lineage>
        <taxon>Bacteria</taxon>
        <taxon>Bacillati</taxon>
        <taxon>Actinomycetota</taxon>
        <taxon>Actinomycetes</taxon>
        <taxon>Micrococcales</taxon>
        <taxon>Micrococcaceae</taxon>
        <taxon>Arthrobacter</taxon>
    </lineage>
</organism>
<keyword evidence="2" id="KW-1185">Reference proteome</keyword>